<dbReference type="PROSITE" id="PS51257">
    <property type="entry name" value="PROKAR_LIPOPROTEIN"/>
    <property type="match status" value="1"/>
</dbReference>
<evidence type="ECO:0000313" key="2">
    <source>
        <dbReference type="Proteomes" id="UP000292262"/>
    </source>
</evidence>
<dbReference type="EMBL" id="SGXE01000001">
    <property type="protein sequence ID" value="RZT00219.1"/>
    <property type="molecule type" value="Genomic_DNA"/>
</dbReference>
<accession>A0A4Q7PJJ1</accession>
<sequence length="167" mass="18778">MKKLGLFFTVLVLTIACQKNYDKTYVSLSKVKTENYAPFGESVTMDKIYSQDAIASTYQKLEEGDTLDIAFTSTVNDVCKAKGCWMKLGLNQEETMVKFKDYSFFVPKDIQGKEVIVQGKAFVTEMSVEDQKHFAKDGGQSEEEIAKITTPKKTYSFTADAVLVKNQ</sequence>
<gene>
    <name evidence="1" type="ORF">EV197_1455</name>
</gene>
<dbReference type="RefSeq" id="WP_130286008.1">
    <property type="nucleotide sequence ID" value="NZ_SGXE01000001.1"/>
</dbReference>
<organism evidence="1 2">
    <name type="scientific">Aquimarina brevivitae</name>
    <dbReference type="NCBI Taxonomy" id="323412"/>
    <lineage>
        <taxon>Bacteria</taxon>
        <taxon>Pseudomonadati</taxon>
        <taxon>Bacteroidota</taxon>
        <taxon>Flavobacteriia</taxon>
        <taxon>Flavobacteriales</taxon>
        <taxon>Flavobacteriaceae</taxon>
        <taxon>Aquimarina</taxon>
    </lineage>
</organism>
<name>A0A4Q7PJJ1_9FLAO</name>
<dbReference type="Pfam" id="PF16267">
    <property type="entry name" value="DUF4920"/>
    <property type="match status" value="1"/>
</dbReference>
<dbReference type="OrthoDB" id="129527at2"/>
<dbReference type="AlphaFoldDB" id="A0A4Q7PJJ1"/>
<keyword evidence="2" id="KW-1185">Reference proteome</keyword>
<dbReference type="InterPro" id="IPR032577">
    <property type="entry name" value="DUF4920"/>
</dbReference>
<evidence type="ECO:0000313" key="1">
    <source>
        <dbReference type="EMBL" id="RZT00219.1"/>
    </source>
</evidence>
<dbReference type="Proteomes" id="UP000292262">
    <property type="component" value="Unassembled WGS sequence"/>
</dbReference>
<reference evidence="1 2" key="1">
    <citation type="submission" date="2019-02" db="EMBL/GenBank/DDBJ databases">
        <title>Genomic Encyclopedia of Type Strains, Phase IV (KMG-IV): sequencing the most valuable type-strain genomes for metagenomic binning, comparative biology and taxonomic classification.</title>
        <authorList>
            <person name="Goeker M."/>
        </authorList>
    </citation>
    <scope>NUCLEOTIDE SEQUENCE [LARGE SCALE GENOMIC DNA]</scope>
    <source>
        <strain evidence="1 2">DSM 17196</strain>
    </source>
</reference>
<proteinExistence type="predicted"/>
<protein>
    <submittedName>
        <fullName evidence="1">Uncharacterized protein DUF4920</fullName>
    </submittedName>
</protein>
<comment type="caution">
    <text evidence="1">The sequence shown here is derived from an EMBL/GenBank/DDBJ whole genome shotgun (WGS) entry which is preliminary data.</text>
</comment>